<dbReference type="Pfam" id="PF06445">
    <property type="entry name" value="GyrI-like"/>
    <property type="match status" value="1"/>
</dbReference>
<proteinExistence type="predicted"/>
<dbReference type="SUPFAM" id="SSF46689">
    <property type="entry name" value="Homeodomain-like"/>
    <property type="match status" value="2"/>
</dbReference>
<gene>
    <name evidence="5" type="ORF">AR1Y2_3315</name>
</gene>
<dbReference type="InterPro" id="IPR010499">
    <property type="entry name" value="AraC_E-bd"/>
</dbReference>
<keyword evidence="1" id="KW-0805">Transcription regulation</keyword>
<dbReference type="Gene3D" id="3.20.80.10">
    <property type="entry name" value="Regulatory factor, effector binding domain"/>
    <property type="match status" value="1"/>
</dbReference>
<keyword evidence="2" id="KW-0238">DNA-binding</keyword>
<evidence type="ECO:0000259" key="4">
    <source>
        <dbReference type="PROSITE" id="PS01124"/>
    </source>
</evidence>
<keyword evidence="3" id="KW-0804">Transcription</keyword>
<keyword evidence="6" id="KW-1185">Reference proteome</keyword>
<evidence type="ECO:0000256" key="2">
    <source>
        <dbReference type="ARBA" id="ARBA00023125"/>
    </source>
</evidence>
<dbReference type="AlphaFoldDB" id="A0A4P8INL2"/>
<organism evidence="5 6">
    <name type="scientific">Anaerostipes rhamnosivorans</name>
    <dbReference type="NCBI Taxonomy" id="1229621"/>
    <lineage>
        <taxon>Bacteria</taxon>
        <taxon>Bacillati</taxon>
        <taxon>Bacillota</taxon>
        <taxon>Clostridia</taxon>
        <taxon>Lachnospirales</taxon>
        <taxon>Lachnospiraceae</taxon>
        <taxon>Anaerostipes</taxon>
    </lineage>
</organism>
<dbReference type="Pfam" id="PF12833">
    <property type="entry name" value="HTH_18"/>
    <property type="match status" value="1"/>
</dbReference>
<dbReference type="SUPFAM" id="SSF55136">
    <property type="entry name" value="Probable bacterial effector-binding domain"/>
    <property type="match status" value="1"/>
</dbReference>
<dbReference type="GO" id="GO:0043565">
    <property type="term" value="F:sequence-specific DNA binding"/>
    <property type="evidence" value="ECO:0007669"/>
    <property type="project" value="InterPro"/>
</dbReference>
<evidence type="ECO:0000313" key="5">
    <source>
        <dbReference type="EMBL" id="QCP36769.1"/>
    </source>
</evidence>
<dbReference type="PANTHER" id="PTHR47504">
    <property type="entry name" value="RIGHT ORIGIN-BINDING PROTEIN"/>
    <property type="match status" value="1"/>
</dbReference>
<dbReference type="InterPro" id="IPR009057">
    <property type="entry name" value="Homeodomain-like_sf"/>
</dbReference>
<dbReference type="InterPro" id="IPR011256">
    <property type="entry name" value="Reg_factor_effector_dom_sf"/>
</dbReference>
<dbReference type="EMBL" id="CP040058">
    <property type="protein sequence ID" value="QCP36769.1"/>
    <property type="molecule type" value="Genomic_DNA"/>
</dbReference>
<accession>A0A4P8INL2</accession>
<dbReference type="Gene3D" id="1.10.10.60">
    <property type="entry name" value="Homeodomain-like"/>
    <property type="match status" value="2"/>
</dbReference>
<dbReference type="RefSeq" id="WP_137329944.1">
    <property type="nucleotide sequence ID" value="NZ_CP040058.1"/>
</dbReference>
<sequence length="286" mass="32165">MEWIKRLNQAVSYIEEHLSEEIDYEELAKIACCSTYHFQRMFSYIADVPLSEYIRRRRMSMAAADLSGGKEKVVDIALKYGYDSPTAFNRAFQSIHHVAPSAARKSGIILKSYPPISFQITIKGDVEMNYRIETKESFRIIGVSAPMDKDVEKNFQIVPGLWTKAAADGTVQKLVSKIGKEPQGILGVSACVGSLEDWKYLIAVSSEDPLEEGWDEYTVPAATWAIFKGKGSMPGSIQQLEKRIGTEWLPNSGYEFGEAPDIELYLNADPENAEYEVWVPVKKKSE</sequence>
<evidence type="ECO:0000256" key="1">
    <source>
        <dbReference type="ARBA" id="ARBA00023015"/>
    </source>
</evidence>
<feature type="domain" description="HTH araC/xylS-type" evidence="4">
    <location>
        <begin position="8"/>
        <end position="106"/>
    </location>
</feature>
<dbReference type="InterPro" id="IPR029442">
    <property type="entry name" value="GyrI-like"/>
</dbReference>
<reference evidence="5 6" key="1">
    <citation type="submission" date="2019-05" db="EMBL/GenBank/DDBJ databases">
        <title>Complete genome sequencing of Anaerostipes rhamnosivorans.</title>
        <authorList>
            <person name="Bui T.P.N."/>
            <person name="de Vos W.M."/>
        </authorList>
    </citation>
    <scope>NUCLEOTIDE SEQUENCE [LARGE SCALE GENOMIC DNA]</scope>
    <source>
        <strain evidence="5 6">1y2</strain>
    </source>
</reference>
<dbReference type="OrthoDB" id="9801123at2"/>
<dbReference type="InterPro" id="IPR018060">
    <property type="entry name" value="HTH_AraC"/>
</dbReference>
<dbReference type="KEGG" id="arf:AR1Y2_3315"/>
<dbReference type="PANTHER" id="PTHR47504:SF5">
    <property type="entry name" value="RIGHT ORIGIN-BINDING PROTEIN"/>
    <property type="match status" value="1"/>
</dbReference>
<protein>
    <submittedName>
        <fullName evidence="5">Transcriptional regulator, AraC family</fullName>
    </submittedName>
</protein>
<dbReference type="InterPro" id="IPR050959">
    <property type="entry name" value="MarA-like"/>
</dbReference>
<evidence type="ECO:0000256" key="3">
    <source>
        <dbReference type="ARBA" id="ARBA00023163"/>
    </source>
</evidence>
<evidence type="ECO:0000313" key="6">
    <source>
        <dbReference type="Proteomes" id="UP000298653"/>
    </source>
</evidence>
<name>A0A4P8INL2_9FIRM</name>
<dbReference type="SMART" id="SM00342">
    <property type="entry name" value="HTH_ARAC"/>
    <property type="match status" value="1"/>
</dbReference>
<dbReference type="PROSITE" id="PS01124">
    <property type="entry name" value="HTH_ARAC_FAMILY_2"/>
    <property type="match status" value="1"/>
</dbReference>
<dbReference type="Proteomes" id="UP000298653">
    <property type="component" value="Chromosome"/>
</dbReference>
<dbReference type="SMART" id="SM00871">
    <property type="entry name" value="AraC_E_bind"/>
    <property type="match status" value="1"/>
</dbReference>
<dbReference type="GO" id="GO:0003700">
    <property type="term" value="F:DNA-binding transcription factor activity"/>
    <property type="evidence" value="ECO:0007669"/>
    <property type="project" value="InterPro"/>
</dbReference>